<sequence length="183" mass="20244">MIYGEATTMIPSSQPNAAYQGRSLDSQAEQGYHSVEYNQPHISSPKTLTNAQRTPSEVELCNKFSAQDMQLLRQLLVSGEKFKWKQITREINRQATSRRQSSVSSQSTATSVEEEILGGIPNEVPQQKGAVKNISPTFVVKQYQSLLGLPSVSTYFGLLGSSLPYIVAENGWDDITEVKNDVD</sequence>
<dbReference type="STRING" id="559304.G8YSX6"/>
<organism evidence="1 2">
    <name type="scientific">Pichia sorbitophila (strain ATCC MYA-4447 / BCRC 22081 / CBS 7064 / NBRC 10061 / NRRL Y-12695)</name>
    <name type="common">Hybrid yeast</name>
    <dbReference type="NCBI Taxonomy" id="559304"/>
    <lineage>
        <taxon>Eukaryota</taxon>
        <taxon>Fungi</taxon>
        <taxon>Dikarya</taxon>
        <taxon>Ascomycota</taxon>
        <taxon>Saccharomycotina</taxon>
        <taxon>Pichiomycetes</taxon>
        <taxon>Debaryomycetaceae</taxon>
        <taxon>Millerozyma</taxon>
    </lineage>
</organism>
<dbReference type="HOGENOM" id="CLU_126689_0_0_1"/>
<proteinExistence type="predicted"/>
<dbReference type="InParanoid" id="G8YSX6"/>
<name>G8YSX6_PICSO</name>
<dbReference type="AlphaFoldDB" id="G8YSX6"/>
<reference evidence="1 2" key="1">
    <citation type="journal article" date="2012" name="G3 (Bethesda)">
        <title>Pichia sorbitophila, an interspecies yeast hybrid reveals early steps of genome resolution following polyploidization.</title>
        <authorList>
            <person name="Leh Louis V."/>
            <person name="Despons L."/>
            <person name="Friedrich A."/>
            <person name="Martin T."/>
            <person name="Durrens P."/>
            <person name="Casaregola S."/>
            <person name="Neuveglise C."/>
            <person name="Fairhead C."/>
            <person name="Marck C."/>
            <person name="Cruz J.A."/>
            <person name="Straub M.L."/>
            <person name="Kugler V."/>
            <person name="Sacerdot C."/>
            <person name="Uzunov Z."/>
            <person name="Thierry A."/>
            <person name="Weiss S."/>
            <person name="Bleykasten C."/>
            <person name="De Montigny J."/>
            <person name="Jacques N."/>
            <person name="Jung P."/>
            <person name="Lemaire M."/>
            <person name="Mallet S."/>
            <person name="Morel G."/>
            <person name="Richard G.F."/>
            <person name="Sarkar A."/>
            <person name="Savel G."/>
            <person name="Schacherer J."/>
            <person name="Seret M.L."/>
            <person name="Talla E."/>
            <person name="Samson G."/>
            <person name="Jubin C."/>
            <person name="Poulain J."/>
            <person name="Vacherie B."/>
            <person name="Barbe V."/>
            <person name="Pelletier E."/>
            <person name="Sherman D.J."/>
            <person name="Westhof E."/>
            <person name="Weissenbach J."/>
            <person name="Baret P.V."/>
            <person name="Wincker P."/>
            <person name="Gaillardin C."/>
            <person name="Dujon B."/>
            <person name="Souciet J.L."/>
        </authorList>
    </citation>
    <scope>NUCLEOTIDE SEQUENCE [LARGE SCALE GENOMIC DNA]</scope>
    <source>
        <strain evidence="2">ATCC MYA-4447 / BCRC 22081 / CBS 7064 / NBRC 10061 / NRRL Y-12695</strain>
    </source>
</reference>
<dbReference type="eggNOG" id="ENOG502RQ3M">
    <property type="taxonomic scope" value="Eukaryota"/>
</dbReference>
<evidence type="ECO:0000313" key="2">
    <source>
        <dbReference type="Proteomes" id="UP000005222"/>
    </source>
</evidence>
<dbReference type="EMBL" id="FO082058">
    <property type="protein sequence ID" value="CCE73027.1"/>
    <property type="molecule type" value="Genomic_DNA"/>
</dbReference>
<keyword evidence="2" id="KW-1185">Reference proteome</keyword>
<protein>
    <submittedName>
        <fullName evidence="1">Piso0_000037 protein</fullName>
    </submittedName>
</protein>
<evidence type="ECO:0000313" key="1">
    <source>
        <dbReference type="EMBL" id="CCE73027.1"/>
    </source>
</evidence>
<gene>
    <name evidence="1" type="primary">Piso0_000037</name>
    <name evidence="1" type="ORF">GNLVRS01_PISO0B00837g</name>
</gene>
<dbReference type="OrthoDB" id="3981234at2759"/>
<dbReference type="Proteomes" id="UP000005222">
    <property type="component" value="Chromosome B"/>
</dbReference>
<accession>G8YSX6</accession>